<reference evidence="3" key="1">
    <citation type="submission" date="2025-08" db="UniProtKB">
        <authorList>
            <consortium name="RefSeq"/>
        </authorList>
    </citation>
    <scope>IDENTIFICATION</scope>
    <source>
        <tissue evidence="3">Whole organism</tissue>
    </source>
</reference>
<dbReference type="AlphaFoldDB" id="A0A8B7PN87"/>
<dbReference type="GeneID" id="108682720"/>
<feature type="signal peptide" evidence="1">
    <location>
        <begin position="1"/>
        <end position="19"/>
    </location>
</feature>
<dbReference type="OrthoDB" id="10474051at2759"/>
<proteinExistence type="predicted"/>
<evidence type="ECO:0000313" key="2">
    <source>
        <dbReference type="Proteomes" id="UP000694843"/>
    </source>
</evidence>
<dbReference type="RefSeq" id="XP_018027445.1">
    <property type="nucleotide sequence ID" value="XM_018171956.2"/>
</dbReference>
<sequence length="239" mass="26530">MQLLFLGTLLMVSLSLTQARPEANPKAEAKPGLLSVVEKSTTHLPNHFSAQVSAYNVDPSVAYPDLYGAYPYLLNLPYLNRLPHHSVLPRWGDLLHGKPYLRNYLTSGYGGLSPHLLSYSLAPDDDLSWLFLNGYPFDTYAFNNLFNLHGPYGSTIPYSNPLYSAYGRLHPALLNSNLSALDRFKLNAKLHADDLLYSRPGLSDNPSHSSSLLKATGIHNTNGLGKSKEVDYKKDDRVL</sequence>
<feature type="chain" id="PRO_5034578016" evidence="1">
    <location>
        <begin position="20"/>
        <end position="239"/>
    </location>
</feature>
<organism evidence="2 3">
    <name type="scientific">Hyalella azteca</name>
    <name type="common">Amphipod</name>
    <dbReference type="NCBI Taxonomy" id="294128"/>
    <lineage>
        <taxon>Eukaryota</taxon>
        <taxon>Metazoa</taxon>
        <taxon>Ecdysozoa</taxon>
        <taxon>Arthropoda</taxon>
        <taxon>Crustacea</taxon>
        <taxon>Multicrustacea</taxon>
        <taxon>Malacostraca</taxon>
        <taxon>Eumalacostraca</taxon>
        <taxon>Peracarida</taxon>
        <taxon>Amphipoda</taxon>
        <taxon>Senticaudata</taxon>
        <taxon>Talitrida</taxon>
        <taxon>Talitroidea</taxon>
        <taxon>Hyalellidae</taxon>
        <taxon>Hyalella</taxon>
    </lineage>
</organism>
<name>A0A8B7PN87_HYAAZ</name>
<keyword evidence="1" id="KW-0732">Signal</keyword>
<evidence type="ECO:0000256" key="1">
    <source>
        <dbReference type="SAM" id="SignalP"/>
    </source>
</evidence>
<gene>
    <name evidence="3" type="primary">LOC108682720</name>
</gene>
<evidence type="ECO:0000313" key="3">
    <source>
        <dbReference type="RefSeq" id="XP_018027445.1"/>
    </source>
</evidence>
<protein>
    <submittedName>
        <fullName evidence="3">Uncharacterized protein LOC108682720</fullName>
    </submittedName>
</protein>
<accession>A0A8B7PN87</accession>
<dbReference type="KEGG" id="hazt:108682720"/>
<dbReference type="Proteomes" id="UP000694843">
    <property type="component" value="Unplaced"/>
</dbReference>
<keyword evidence="2" id="KW-1185">Reference proteome</keyword>